<organism evidence="1 2">
    <name type="scientific">Sporothrix brasiliensis 5110</name>
    <dbReference type="NCBI Taxonomy" id="1398154"/>
    <lineage>
        <taxon>Eukaryota</taxon>
        <taxon>Fungi</taxon>
        <taxon>Dikarya</taxon>
        <taxon>Ascomycota</taxon>
        <taxon>Pezizomycotina</taxon>
        <taxon>Sordariomycetes</taxon>
        <taxon>Sordariomycetidae</taxon>
        <taxon>Ophiostomatales</taxon>
        <taxon>Ophiostomataceae</taxon>
        <taxon>Sporothrix</taxon>
    </lineage>
</organism>
<dbReference type="InterPro" id="IPR011009">
    <property type="entry name" value="Kinase-like_dom_sf"/>
</dbReference>
<keyword evidence="2" id="KW-1185">Reference proteome</keyword>
<evidence type="ECO:0008006" key="3">
    <source>
        <dbReference type="Google" id="ProtNLM"/>
    </source>
</evidence>
<dbReference type="OrthoDB" id="4177236at2759"/>
<proteinExistence type="predicted"/>
<dbReference type="HOGENOM" id="CLU_1918443_0_0_1"/>
<protein>
    <recommendedName>
        <fullName evidence="3">Aminoglycoside phosphotransferase domain-containing protein</fullName>
    </recommendedName>
</protein>
<gene>
    <name evidence="1" type="ORF">SPBR_05363</name>
</gene>
<sequence length="132" mass="14834">MDNPPGLPYFAPADKLPEPLPSHEAIVAAEVCYADTVCSRVVRVGTHYVVKYGPDVSLIEGQTLRFVEPLRPPPFRFQSYGFLYNNGPPEKAAFYRHTLSLVFHGHRPVFSHNDLQTMNLILRPDGTLTIID</sequence>
<dbReference type="VEuPathDB" id="FungiDB:SPBR_05363"/>
<evidence type="ECO:0000313" key="2">
    <source>
        <dbReference type="Proteomes" id="UP000031575"/>
    </source>
</evidence>
<dbReference type="SUPFAM" id="SSF56112">
    <property type="entry name" value="Protein kinase-like (PK-like)"/>
    <property type="match status" value="1"/>
</dbReference>
<evidence type="ECO:0000313" key="1">
    <source>
        <dbReference type="EMBL" id="KIH87756.1"/>
    </source>
</evidence>
<dbReference type="RefSeq" id="XP_040615766.1">
    <property type="nucleotide sequence ID" value="XM_040763640.1"/>
</dbReference>
<name>A0A0C2IEV0_9PEZI</name>
<accession>A0A0C2IEV0</accession>
<dbReference type="EMBL" id="AWTV01000010">
    <property type="protein sequence ID" value="KIH87756.1"/>
    <property type="molecule type" value="Genomic_DNA"/>
</dbReference>
<dbReference type="AlphaFoldDB" id="A0A0C2IEV0"/>
<comment type="caution">
    <text evidence="1">The sequence shown here is derived from an EMBL/GenBank/DDBJ whole genome shotgun (WGS) entry which is preliminary data.</text>
</comment>
<dbReference type="GeneID" id="63678561"/>
<reference evidence="1 2" key="1">
    <citation type="journal article" date="2014" name="BMC Genomics">
        <title>Comparative genomics of the major fungal agents of human and animal Sporotrichosis: Sporothrix schenckii and Sporothrix brasiliensis.</title>
        <authorList>
            <person name="Teixeira M.M."/>
            <person name="de Almeida L.G."/>
            <person name="Kubitschek-Barreira P."/>
            <person name="Alves F.L."/>
            <person name="Kioshima E.S."/>
            <person name="Abadio A.K."/>
            <person name="Fernandes L."/>
            <person name="Derengowski L.S."/>
            <person name="Ferreira K.S."/>
            <person name="Souza R.C."/>
            <person name="Ruiz J.C."/>
            <person name="de Andrade N.C."/>
            <person name="Paes H.C."/>
            <person name="Nicola A.M."/>
            <person name="Albuquerque P."/>
            <person name="Gerber A.L."/>
            <person name="Martins V.P."/>
            <person name="Peconick L.D."/>
            <person name="Neto A.V."/>
            <person name="Chaucanez C.B."/>
            <person name="Silva P.A."/>
            <person name="Cunha O.L."/>
            <person name="de Oliveira F.F."/>
            <person name="dos Santos T.C."/>
            <person name="Barros A.L."/>
            <person name="Soares M.A."/>
            <person name="de Oliveira L.M."/>
            <person name="Marini M.M."/>
            <person name="Villalobos-Duno H."/>
            <person name="Cunha M.M."/>
            <person name="de Hoog S."/>
            <person name="da Silveira J.F."/>
            <person name="Henrissat B."/>
            <person name="Nino-Vega G.A."/>
            <person name="Cisalpino P.S."/>
            <person name="Mora-Montes H.M."/>
            <person name="Almeida S.R."/>
            <person name="Stajich J.E."/>
            <person name="Lopes-Bezerra L.M."/>
            <person name="Vasconcelos A.T."/>
            <person name="Felipe M.S."/>
        </authorList>
    </citation>
    <scope>NUCLEOTIDE SEQUENCE [LARGE SCALE GENOMIC DNA]</scope>
    <source>
        <strain evidence="1 2">5110</strain>
    </source>
</reference>
<dbReference type="Proteomes" id="UP000031575">
    <property type="component" value="Unassembled WGS sequence"/>
</dbReference>